<evidence type="ECO:0000256" key="3">
    <source>
        <dbReference type="ARBA" id="ARBA00022640"/>
    </source>
</evidence>
<evidence type="ECO:0000256" key="1">
    <source>
        <dbReference type="ARBA" id="ARBA00004229"/>
    </source>
</evidence>
<keyword evidence="3" id="KW-0934">Plastid</keyword>
<feature type="compositionally biased region" description="Low complexity" evidence="4">
    <location>
        <begin position="67"/>
        <end position="76"/>
    </location>
</feature>
<dbReference type="InterPro" id="IPR007378">
    <property type="entry name" value="Tic22-like"/>
</dbReference>
<dbReference type="PANTHER" id="PTHR35138:SF1">
    <property type="entry name" value="MYB-LIKE DOMAIN-CONTAINING PROTEIN"/>
    <property type="match status" value="1"/>
</dbReference>
<feature type="compositionally biased region" description="Polar residues" evidence="4">
    <location>
        <begin position="505"/>
        <end position="522"/>
    </location>
</feature>
<comment type="caution">
    <text evidence="5">The sequence shown here is derived from an EMBL/GenBank/DDBJ whole genome shotgun (WGS) entry which is preliminary data.</text>
</comment>
<dbReference type="EMBL" id="JBAMMX010000015">
    <property type="protein sequence ID" value="KAK6925884.1"/>
    <property type="molecule type" value="Genomic_DNA"/>
</dbReference>
<protein>
    <submittedName>
        <fullName evidence="5">Tic22-like</fullName>
    </submittedName>
</protein>
<feature type="region of interest" description="Disordered" evidence="4">
    <location>
        <begin position="502"/>
        <end position="525"/>
    </location>
</feature>
<evidence type="ECO:0000313" key="5">
    <source>
        <dbReference type="EMBL" id="KAK6925884.1"/>
    </source>
</evidence>
<dbReference type="GO" id="GO:0015031">
    <property type="term" value="P:protein transport"/>
    <property type="evidence" value="ECO:0007669"/>
    <property type="project" value="InterPro"/>
</dbReference>
<dbReference type="Pfam" id="PF04278">
    <property type="entry name" value="Tic22"/>
    <property type="match status" value="1"/>
</dbReference>
<comment type="subcellular location">
    <subcellularLocation>
        <location evidence="1">Plastid</location>
        <location evidence="1">Chloroplast</location>
    </subcellularLocation>
</comment>
<accession>A0AAN8V3A6</accession>
<dbReference type="AlphaFoldDB" id="A0AAN8V3A6"/>
<organism evidence="5 6">
    <name type="scientific">Dillenia turbinata</name>
    <dbReference type="NCBI Taxonomy" id="194707"/>
    <lineage>
        <taxon>Eukaryota</taxon>
        <taxon>Viridiplantae</taxon>
        <taxon>Streptophyta</taxon>
        <taxon>Embryophyta</taxon>
        <taxon>Tracheophyta</taxon>
        <taxon>Spermatophyta</taxon>
        <taxon>Magnoliopsida</taxon>
        <taxon>eudicotyledons</taxon>
        <taxon>Gunneridae</taxon>
        <taxon>Pentapetalae</taxon>
        <taxon>Dilleniales</taxon>
        <taxon>Dilleniaceae</taxon>
        <taxon>Dillenia</taxon>
    </lineage>
</organism>
<name>A0AAN8V3A6_9MAGN</name>
<proteinExistence type="predicted"/>
<reference evidence="5 6" key="1">
    <citation type="submission" date="2023-12" db="EMBL/GenBank/DDBJ databases">
        <title>A high-quality genome assembly for Dillenia turbinata (Dilleniales).</title>
        <authorList>
            <person name="Chanderbali A."/>
        </authorList>
    </citation>
    <scope>NUCLEOTIDE SEQUENCE [LARGE SCALE GENOMIC DNA]</scope>
    <source>
        <strain evidence="5">LSX21</strain>
        <tissue evidence="5">Leaf</tissue>
    </source>
</reference>
<feature type="region of interest" description="Disordered" evidence="4">
    <location>
        <begin position="65"/>
        <end position="89"/>
    </location>
</feature>
<dbReference type="GO" id="GO:0009507">
    <property type="term" value="C:chloroplast"/>
    <property type="evidence" value="ECO:0007669"/>
    <property type="project" value="UniProtKB-SubCell"/>
</dbReference>
<dbReference type="PANTHER" id="PTHR35138">
    <property type="entry name" value="OS01G0225300 PROTEIN"/>
    <property type="match status" value="1"/>
</dbReference>
<evidence type="ECO:0000256" key="2">
    <source>
        <dbReference type="ARBA" id="ARBA00022528"/>
    </source>
</evidence>
<dbReference type="Proteomes" id="UP001370490">
    <property type="component" value="Unassembled WGS sequence"/>
</dbReference>
<evidence type="ECO:0000313" key="6">
    <source>
        <dbReference type="Proteomes" id="UP001370490"/>
    </source>
</evidence>
<keyword evidence="6" id="KW-1185">Reference proteome</keyword>
<gene>
    <name evidence="5" type="ORF">RJ641_007603</name>
</gene>
<keyword evidence="2" id="KW-0150">Chloroplast</keyword>
<evidence type="ECO:0000256" key="4">
    <source>
        <dbReference type="SAM" id="MobiDB-lite"/>
    </source>
</evidence>
<sequence length="555" mass="61397">MALETQHRRLRCNQQNPTFLSHLNLNLFSLLCKTTPSPSPPSVAFSAPPPILVPLLFADAPVPIRPDPTSSRTSPSMVGKGASSETASGFPSTVRIGGLNSDRKGGGPAFVGQVFSMCDISGTGLMAVTTHFDIPFISKRIPEWMKKMFAGINKSNKNGPVFRFFMDLGDAVSYVRRLNIPSGVVGACRLDLAYEHFKEKPHLFQFVPNQKQVKAANELLKRLPQNGGKQKVDGVPVFSAQNLDIAIATTDGIKWYTPYFFDKNMLDNILEESVDQHFHSLIQNRHLHRRRDVIDDNLTTEVVEENGDSIWEPPEVQELLDEMGHPAIPLSVISKAAEMQLLYAVDKVLLGNRWLRKATGIQPKFPYMVDSFEKRSAASFLKASESTSCITSLETDGGYKDPRHPGPFESNLRDSNSVDHPVSDFRFPFGDWSKFPWSKRQLQSHITPKTRMDNLVEECIKQEIQPNPLLPKITMVGISTGEAGQMTKASLKKIMEDLTKELEESNQGNGSAANASGVSGLSSDDRDPLFVANVGDYYAGMGKTGSARWVRGRSS</sequence>